<dbReference type="PROSITE" id="PS50048">
    <property type="entry name" value="ZN2_CY6_FUNGAL_2"/>
    <property type="match status" value="1"/>
</dbReference>
<dbReference type="Gene3D" id="4.10.240.10">
    <property type="entry name" value="Zn(2)-C6 fungal-type DNA-binding domain"/>
    <property type="match status" value="1"/>
</dbReference>
<keyword evidence="1" id="KW-0479">Metal-binding</keyword>
<keyword evidence="5" id="KW-0539">Nucleus</keyword>
<evidence type="ECO:0000313" key="9">
    <source>
        <dbReference type="Proteomes" id="UP000240883"/>
    </source>
</evidence>
<reference evidence="8 9" key="1">
    <citation type="journal article" date="2018" name="Front. Microbiol.">
        <title>Genome-Wide Analysis of Corynespora cassiicola Leaf Fall Disease Putative Effectors.</title>
        <authorList>
            <person name="Lopez D."/>
            <person name="Ribeiro S."/>
            <person name="Label P."/>
            <person name="Fumanal B."/>
            <person name="Venisse J.S."/>
            <person name="Kohler A."/>
            <person name="de Oliveira R.R."/>
            <person name="Labutti K."/>
            <person name="Lipzen A."/>
            <person name="Lail K."/>
            <person name="Bauer D."/>
            <person name="Ohm R.A."/>
            <person name="Barry K.W."/>
            <person name="Spatafora J."/>
            <person name="Grigoriev I.V."/>
            <person name="Martin F.M."/>
            <person name="Pujade-Renaud V."/>
        </authorList>
    </citation>
    <scope>NUCLEOTIDE SEQUENCE [LARGE SCALE GENOMIC DNA]</scope>
    <source>
        <strain evidence="8 9">Philippines</strain>
    </source>
</reference>
<name>A0A2T2PBF6_CORCC</name>
<evidence type="ECO:0000313" key="8">
    <source>
        <dbReference type="EMBL" id="PSN74876.1"/>
    </source>
</evidence>
<dbReference type="STRING" id="1448308.A0A2T2PBF6"/>
<feature type="domain" description="Zn(2)-C6 fungal-type" evidence="7">
    <location>
        <begin position="53"/>
        <end position="83"/>
    </location>
</feature>
<dbReference type="EMBL" id="KZ678128">
    <property type="protein sequence ID" value="PSN74876.1"/>
    <property type="molecule type" value="Genomic_DNA"/>
</dbReference>
<keyword evidence="4" id="KW-0804">Transcription</keyword>
<dbReference type="PROSITE" id="PS00463">
    <property type="entry name" value="ZN2_CY6_FUNGAL_1"/>
    <property type="match status" value="1"/>
</dbReference>
<dbReference type="CDD" id="cd00067">
    <property type="entry name" value="GAL4"/>
    <property type="match status" value="1"/>
</dbReference>
<dbReference type="GO" id="GO:0000981">
    <property type="term" value="F:DNA-binding transcription factor activity, RNA polymerase II-specific"/>
    <property type="evidence" value="ECO:0007669"/>
    <property type="project" value="InterPro"/>
</dbReference>
<sequence>MLWRSSLNMYDIEVQPVLRCGLCNKPFDKATTLRRHGYYCRSRKSGSISRTRSCLPCATGKSRCDTERPKCSRCTAKGIDCSYPTKATAKVTDLQSRDSDHIRTVQRHQSPPLPSNTLRTSSRLIASSGVEFPADTTLITEPIFDTSGEELFNWNTQSIDFQDFLDLGTSEGSLQLHSPSVSYLARNSVSSSAVSSEVQSVPAPYNEVIPSTPSYHVRSMFQRTRVNRGPQRVADLILHTLKSYPLMMQRYDALPPFVHPELLSSKSQNQGMEAMRNCRSLFYMLRGGIQGSRKLLWKNIQLECERWRVESENMNRWEILAALQAMSLYILIRLDEGERDYNNLDSLLLSTITILSKVFNTSYPARGTDCSRFVSYSLDMDWNTWLFEESKRRMCLVFQIVNMMFCFEPATLCDLTASGLTLAYLPARKELWEASDEQKWRVEAGRDPAALTTYGLSLNGDLVVLDGEEVGHREETVSHEFYRTNPRTIASWEEWCSGVDGFGSLVMLTASLVG</sequence>
<keyword evidence="3" id="KW-0805">Transcription regulation</keyword>
<dbReference type="Pfam" id="PF00172">
    <property type="entry name" value="Zn_clus"/>
    <property type="match status" value="1"/>
</dbReference>
<dbReference type="AlphaFoldDB" id="A0A2T2PBF6"/>
<organism evidence="8 9">
    <name type="scientific">Corynespora cassiicola Philippines</name>
    <dbReference type="NCBI Taxonomy" id="1448308"/>
    <lineage>
        <taxon>Eukaryota</taxon>
        <taxon>Fungi</taxon>
        <taxon>Dikarya</taxon>
        <taxon>Ascomycota</taxon>
        <taxon>Pezizomycotina</taxon>
        <taxon>Dothideomycetes</taxon>
        <taxon>Pleosporomycetidae</taxon>
        <taxon>Pleosporales</taxon>
        <taxon>Corynesporascaceae</taxon>
        <taxon>Corynespora</taxon>
    </lineage>
</organism>
<keyword evidence="2" id="KW-0862">Zinc</keyword>
<feature type="region of interest" description="Disordered" evidence="6">
    <location>
        <begin position="97"/>
        <end position="119"/>
    </location>
</feature>
<dbReference type="InterPro" id="IPR001138">
    <property type="entry name" value="Zn2Cys6_DnaBD"/>
</dbReference>
<dbReference type="SMART" id="SM00066">
    <property type="entry name" value="GAL4"/>
    <property type="match status" value="1"/>
</dbReference>
<dbReference type="Proteomes" id="UP000240883">
    <property type="component" value="Unassembled WGS sequence"/>
</dbReference>
<evidence type="ECO:0000259" key="7">
    <source>
        <dbReference type="PROSITE" id="PS50048"/>
    </source>
</evidence>
<evidence type="ECO:0000256" key="4">
    <source>
        <dbReference type="ARBA" id="ARBA00023163"/>
    </source>
</evidence>
<accession>A0A2T2PBF6</accession>
<dbReference type="PANTHER" id="PTHR47660:SF3">
    <property type="entry name" value="FINGER DOMAIN PROTEIN, PUTATIVE (AFU_ORTHOLOGUE AFUA_4G03310)-RELATED"/>
    <property type="match status" value="1"/>
</dbReference>
<gene>
    <name evidence="8" type="ORF">BS50DRAFT_512169</name>
</gene>
<evidence type="ECO:0000256" key="6">
    <source>
        <dbReference type="SAM" id="MobiDB-lite"/>
    </source>
</evidence>
<dbReference type="InterPro" id="IPR036864">
    <property type="entry name" value="Zn2-C6_fun-type_DNA-bd_sf"/>
</dbReference>
<dbReference type="SUPFAM" id="SSF57701">
    <property type="entry name" value="Zn2/Cys6 DNA-binding domain"/>
    <property type="match status" value="1"/>
</dbReference>
<keyword evidence="9" id="KW-1185">Reference proteome</keyword>
<dbReference type="OrthoDB" id="5423818at2759"/>
<evidence type="ECO:0000256" key="1">
    <source>
        <dbReference type="ARBA" id="ARBA00022723"/>
    </source>
</evidence>
<protein>
    <recommendedName>
        <fullName evidence="7">Zn(2)-C6 fungal-type domain-containing protein</fullName>
    </recommendedName>
</protein>
<dbReference type="GO" id="GO:0008270">
    <property type="term" value="F:zinc ion binding"/>
    <property type="evidence" value="ECO:0007669"/>
    <property type="project" value="InterPro"/>
</dbReference>
<evidence type="ECO:0000256" key="3">
    <source>
        <dbReference type="ARBA" id="ARBA00023015"/>
    </source>
</evidence>
<evidence type="ECO:0000256" key="2">
    <source>
        <dbReference type="ARBA" id="ARBA00022833"/>
    </source>
</evidence>
<dbReference type="PANTHER" id="PTHR47660">
    <property type="entry name" value="TRANSCRIPTION FACTOR WITH C2H2 AND ZN(2)-CYS(6) DNA BINDING DOMAIN (EUROFUNG)-RELATED-RELATED"/>
    <property type="match status" value="1"/>
</dbReference>
<proteinExistence type="predicted"/>
<evidence type="ECO:0000256" key="5">
    <source>
        <dbReference type="ARBA" id="ARBA00023242"/>
    </source>
</evidence>